<dbReference type="PROSITE" id="PS50004">
    <property type="entry name" value="C2"/>
    <property type="match status" value="1"/>
</dbReference>
<feature type="domain" description="C2" evidence="1">
    <location>
        <begin position="1"/>
        <end position="108"/>
    </location>
</feature>
<accession>A0A183KBZ5</accession>
<evidence type="ECO:0000313" key="2">
    <source>
        <dbReference type="EMBL" id="VDP49165.1"/>
    </source>
</evidence>
<dbReference type="PANTHER" id="PTHR10857:SF106">
    <property type="entry name" value="C2 DOMAIN-CONTAINING PROTEIN"/>
    <property type="match status" value="1"/>
</dbReference>
<sequence length="260" mass="29055">MGTYGHFRNLCDTGVLSKSDPLVVVFEKSFPDNQWVELDRTEIIHNHLNPDFAKKVVMEYHFEEQQRLNFVVYDVDWKSDKLEKHDFLGNCETTLGEIASSGKISKLLKPLVIACIDWNRSGSLGLFYESNLMKIILIHFRESLIGEITTSANELLTMFNNGIYSLDSLNFRYNLGNQTTGSTELSCCIAIDFTASNGSPQVPGTLHYSTVTQPSQYAVALQAVGEIISDYDSDNLFPSFGFGACIPPDNNVSHCFPLVS</sequence>
<reference evidence="2 3" key="2">
    <citation type="submission" date="2018-11" db="EMBL/GenBank/DDBJ databases">
        <authorList>
            <consortium name="Pathogen Informatics"/>
        </authorList>
    </citation>
    <scope>NUCLEOTIDE SEQUENCE [LARGE SCALE GENOMIC DNA]</scope>
    <source>
        <strain evidence="2">Dakar</strain>
        <strain evidence="3">Dakar, Senegal</strain>
    </source>
</reference>
<dbReference type="GO" id="GO:0005544">
    <property type="term" value="F:calcium-dependent phospholipid binding"/>
    <property type="evidence" value="ECO:0007669"/>
    <property type="project" value="InterPro"/>
</dbReference>
<dbReference type="Pfam" id="PF07002">
    <property type="entry name" value="Copine"/>
    <property type="match status" value="1"/>
</dbReference>
<evidence type="ECO:0000313" key="3">
    <source>
        <dbReference type="Proteomes" id="UP000279833"/>
    </source>
</evidence>
<protein>
    <submittedName>
        <fullName evidence="4">C2 domain-containing protein</fullName>
    </submittedName>
</protein>
<dbReference type="InterPro" id="IPR000008">
    <property type="entry name" value="C2_dom"/>
</dbReference>
<dbReference type="Gene3D" id="2.60.40.150">
    <property type="entry name" value="C2 domain"/>
    <property type="match status" value="1"/>
</dbReference>
<dbReference type="GO" id="GO:0005886">
    <property type="term" value="C:plasma membrane"/>
    <property type="evidence" value="ECO:0007669"/>
    <property type="project" value="TreeGrafter"/>
</dbReference>
<dbReference type="PANTHER" id="PTHR10857">
    <property type="entry name" value="COPINE"/>
    <property type="match status" value="1"/>
</dbReference>
<gene>
    <name evidence="2" type="ORF">SCUD_LOCUS12533</name>
</gene>
<proteinExistence type="predicted"/>
<dbReference type="AlphaFoldDB" id="A0A183KBZ5"/>
<dbReference type="Proteomes" id="UP000279833">
    <property type="component" value="Unassembled WGS sequence"/>
</dbReference>
<evidence type="ECO:0000313" key="4">
    <source>
        <dbReference type="WBParaSite" id="SCUD_0001253601-mRNA-1"/>
    </source>
</evidence>
<dbReference type="EMBL" id="UZAK01035187">
    <property type="protein sequence ID" value="VDP49165.1"/>
    <property type="molecule type" value="Genomic_DNA"/>
</dbReference>
<dbReference type="GO" id="GO:0071277">
    <property type="term" value="P:cellular response to calcium ion"/>
    <property type="evidence" value="ECO:0007669"/>
    <property type="project" value="TreeGrafter"/>
</dbReference>
<dbReference type="SUPFAM" id="SSF49562">
    <property type="entry name" value="C2 domain (Calcium/lipid-binding domain, CaLB)"/>
    <property type="match status" value="1"/>
</dbReference>
<dbReference type="CDD" id="cd04048">
    <property type="entry name" value="C2A_Copine"/>
    <property type="match status" value="1"/>
</dbReference>
<dbReference type="FunFam" id="2.60.40.150:FF:000099">
    <property type="entry name" value="Copine 3"/>
    <property type="match status" value="1"/>
</dbReference>
<dbReference type="InterPro" id="IPR010734">
    <property type="entry name" value="Copine_C"/>
</dbReference>
<dbReference type="Pfam" id="PF00168">
    <property type="entry name" value="C2"/>
    <property type="match status" value="1"/>
</dbReference>
<dbReference type="WBParaSite" id="SCUD_0001253601-mRNA-1">
    <property type="protein sequence ID" value="SCUD_0001253601-mRNA-1"/>
    <property type="gene ID" value="SCUD_0001253601"/>
</dbReference>
<name>A0A183KBZ5_9TREM</name>
<organism evidence="4">
    <name type="scientific">Schistosoma curassoni</name>
    <dbReference type="NCBI Taxonomy" id="6186"/>
    <lineage>
        <taxon>Eukaryota</taxon>
        <taxon>Metazoa</taxon>
        <taxon>Spiralia</taxon>
        <taxon>Lophotrochozoa</taxon>
        <taxon>Platyhelminthes</taxon>
        <taxon>Trematoda</taxon>
        <taxon>Digenea</taxon>
        <taxon>Strigeidida</taxon>
        <taxon>Schistosomatoidea</taxon>
        <taxon>Schistosomatidae</taxon>
        <taxon>Schistosoma</taxon>
    </lineage>
</organism>
<dbReference type="STRING" id="6186.A0A183KBZ5"/>
<dbReference type="InterPro" id="IPR035892">
    <property type="entry name" value="C2_domain_sf"/>
</dbReference>
<reference evidence="4" key="1">
    <citation type="submission" date="2016-06" db="UniProtKB">
        <authorList>
            <consortium name="WormBaseParasite"/>
        </authorList>
    </citation>
    <scope>IDENTIFICATION</scope>
</reference>
<keyword evidence="3" id="KW-1185">Reference proteome</keyword>
<dbReference type="InterPro" id="IPR045052">
    <property type="entry name" value="Copine"/>
</dbReference>
<evidence type="ECO:0000259" key="1">
    <source>
        <dbReference type="PROSITE" id="PS50004"/>
    </source>
</evidence>
<dbReference type="SMART" id="SM00239">
    <property type="entry name" value="C2"/>
    <property type="match status" value="1"/>
</dbReference>